<evidence type="ECO:0000256" key="2">
    <source>
        <dbReference type="ARBA" id="ARBA00012438"/>
    </source>
</evidence>
<dbReference type="SMART" id="SM00065">
    <property type="entry name" value="GAF"/>
    <property type="match status" value="1"/>
</dbReference>
<dbReference type="EC" id="2.7.13.3" evidence="2"/>
<dbReference type="RefSeq" id="WP_319843015.1">
    <property type="nucleotide sequence ID" value="NZ_JAXAFJ010000001.1"/>
</dbReference>
<evidence type="ECO:0000256" key="5">
    <source>
        <dbReference type="ARBA" id="ARBA00022741"/>
    </source>
</evidence>
<dbReference type="GO" id="GO:0016301">
    <property type="term" value="F:kinase activity"/>
    <property type="evidence" value="ECO:0007669"/>
    <property type="project" value="UniProtKB-KW"/>
</dbReference>
<evidence type="ECO:0000313" key="11">
    <source>
        <dbReference type="Proteomes" id="UP001274321"/>
    </source>
</evidence>
<evidence type="ECO:0000256" key="1">
    <source>
        <dbReference type="ARBA" id="ARBA00000085"/>
    </source>
</evidence>
<dbReference type="SMART" id="SM00911">
    <property type="entry name" value="HWE_HK"/>
    <property type="match status" value="1"/>
</dbReference>
<keyword evidence="6 10" id="KW-0418">Kinase</keyword>
<comment type="caution">
    <text evidence="10">The sequence shown here is derived from an EMBL/GenBank/DDBJ whole genome shotgun (WGS) entry which is preliminary data.</text>
</comment>
<dbReference type="InterPro" id="IPR036890">
    <property type="entry name" value="HATPase_C_sf"/>
</dbReference>
<dbReference type="InterPro" id="IPR029016">
    <property type="entry name" value="GAF-like_dom_sf"/>
</dbReference>
<evidence type="ECO:0000313" key="10">
    <source>
        <dbReference type="EMBL" id="MDX6804905.1"/>
    </source>
</evidence>
<dbReference type="PANTHER" id="PTHR43102">
    <property type="entry name" value="SLR1143 PROTEIN"/>
    <property type="match status" value="1"/>
</dbReference>
<keyword evidence="5" id="KW-0547">Nucleotide-binding</keyword>
<sequence length="376" mass="40401">MKQHSPVAPGLTGEQIEEARLAALASYDILDTPAEQGFDDIVHLAREICATPVALVSLVAADRQWFKAKEGFDACETPIEQSVCAHALQSSDLLIIPDLALDPRTRGNTLVTEEPHIRFYAGAPLITAAGIIIGTLCVIDRVPRPHGLTTAQAENLQRLAGQVMTQLDLRRALKEQHEVEAQRQLLNAELSHRLKNTLAMVQAIANQTLRGVTEQDAVTAFKKRIIAIAAAHDVLLRESWAAADMRTVAKAALGIFDAPFRFDVSGPDLTIGPRATLSVSMLIHELATNALKYGALSVDGGRVSVAWHLEANSDATDVVLNWTETGGPPASEPARRGFGSRLIGMGLVGSGACEIHYLPAGLQARFSAPLDAMQQQ</sequence>
<feature type="domain" description="Signal transduction histidine kinase HWE region" evidence="9">
    <location>
        <begin position="189"/>
        <end position="268"/>
    </location>
</feature>
<feature type="domain" description="GAF" evidence="8">
    <location>
        <begin position="33"/>
        <end position="177"/>
    </location>
</feature>
<evidence type="ECO:0000256" key="4">
    <source>
        <dbReference type="ARBA" id="ARBA00022679"/>
    </source>
</evidence>
<keyword evidence="3" id="KW-0597">Phosphoprotein</keyword>
<accession>A0ABU4RJ98</accession>
<reference evidence="10 11" key="1">
    <citation type="submission" date="2023-11" db="EMBL/GenBank/DDBJ databases">
        <authorList>
            <person name="Bao R."/>
        </authorList>
    </citation>
    <scope>NUCLEOTIDE SEQUENCE [LARGE SCALE GENOMIC DNA]</scope>
    <source>
        <strain evidence="10 11">PJ23</strain>
    </source>
</reference>
<keyword evidence="4" id="KW-0808">Transferase</keyword>
<evidence type="ECO:0000256" key="3">
    <source>
        <dbReference type="ARBA" id="ARBA00022553"/>
    </source>
</evidence>
<protein>
    <recommendedName>
        <fullName evidence="2">histidine kinase</fullName>
        <ecNumber evidence="2">2.7.13.3</ecNumber>
    </recommendedName>
</protein>
<evidence type="ECO:0000256" key="7">
    <source>
        <dbReference type="ARBA" id="ARBA00022840"/>
    </source>
</evidence>
<proteinExistence type="predicted"/>
<evidence type="ECO:0000259" key="9">
    <source>
        <dbReference type="SMART" id="SM00911"/>
    </source>
</evidence>
<dbReference type="Pfam" id="PF07536">
    <property type="entry name" value="HWE_HK"/>
    <property type="match status" value="1"/>
</dbReference>
<dbReference type="EMBL" id="JAXAFJ010000001">
    <property type="protein sequence ID" value="MDX6804905.1"/>
    <property type="molecule type" value="Genomic_DNA"/>
</dbReference>
<gene>
    <name evidence="10" type="ORF">SCD90_02400</name>
</gene>
<evidence type="ECO:0000256" key="6">
    <source>
        <dbReference type="ARBA" id="ARBA00022777"/>
    </source>
</evidence>
<dbReference type="SUPFAM" id="SSF55781">
    <property type="entry name" value="GAF domain-like"/>
    <property type="match status" value="1"/>
</dbReference>
<organism evidence="10 11">
    <name type="scientific">Terrihabitans rhizophilus</name>
    <dbReference type="NCBI Taxonomy" id="3092662"/>
    <lineage>
        <taxon>Bacteria</taxon>
        <taxon>Pseudomonadati</taxon>
        <taxon>Pseudomonadota</taxon>
        <taxon>Alphaproteobacteria</taxon>
        <taxon>Hyphomicrobiales</taxon>
        <taxon>Terrihabitans</taxon>
    </lineage>
</organism>
<dbReference type="Pfam" id="PF01590">
    <property type="entry name" value="GAF"/>
    <property type="match status" value="1"/>
</dbReference>
<dbReference type="Gene3D" id="3.30.565.10">
    <property type="entry name" value="Histidine kinase-like ATPase, C-terminal domain"/>
    <property type="match status" value="1"/>
</dbReference>
<evidence type="ECO:0000259" key="8">
    <source>
        <dbReference type="SMART" id="SM00065"/>
    </source>
</evidence>
<keyword evidence="7" id="KW-0067">ATP-binding</keyword>
<dbReference type="InterPro" id="IPR011102">
    <property type="entry name" value="Sig_transdc_His_kinase_HWE"/>
</dbReference>
<dbReference type="Proteomes" id="UP001274321">
    <property type="component" value="Unassembled WGS sequence"/>
</dbReference>
<name>A0ABU4RJ98_9HYPH</name>
<dbReference type="PANTHER" id="PTHR43102:SF2">
    <property type="entry name" value="GAF DOMAIN-CONTAINING PROTEIN"/>
    <property type="match status" value="1"/>
</dbReference>
<keyword evidence="11" id="KW-1185">Reference proteome</keyword>
<dbReference type="Gene3D" id="3.30.450.40">
    <property type="match status" value="1"/>
</dbReference>
<dbReference type="InterPro" id="IPR003018">
    <property type="entry name" value="GAF"/>
</dbReference>
<comment type="catalytic activity">
    <reaction evidence="1">
        <text>ATP + protein L-histidine = ADP + protein N-phospho-L-histidine.</text>
        <dbReference type="EC" id="2.7.13.3"/>
    </reaction>
</comment>